<proteinExistence type="inferred from homology"/>
<dbReference type="Pfam" id="PF00110">
    <property type="entry name" value="wnt"/>
    <property type="match status" value="1"/>
</dbReference>
<keyword evidence="6 9" id="KW-0879">Wnt signaling pathway</keyword>
<evidence type="ECO:0000313" key="10">
    <source>
        <dbReference type="EMBL" id="GAU98124.1"/>
    </source>
</evidence>
<gene>
    <name evidence="10" type="primary">RvY_09307-1</name>
    <name evidence="10" type="synonym">RvY_09307.1</name>
    <name evidence="10" type="ORF">RvY_09307</name>
</gene>
<accession>A0A1D1V900</accession>
<dbReference type="GO" id="GO:0005109">
    <property type="term" value="F:frizzled binding"/>
    <property type="evidence" value="ECO:0007669"/>
    <property type="project" value="TreeGrafter"/>
</dbReference>
<dbReference type="EMBL" id="BDGG01000004">
    <property type="protein sequence ID" value="GAU98124.1"/>
    <property type="molecule type" value="Genomic_DNA"/>
</dbReference>
<comment type="subcellular location">
    <subcellularLocation>
        <location evidence="1 9">Secreted</location>
        <location evidence="1 9">Extracellular space</location>
        <location evidence="1 9">Extracellular matrix</location>
    </subcellularLocation>
</comment>
<dbReference type="SMART" id="SM00097">
    <property type="entry name" value="WNT1"/>
    <property type="match status" value="1"/>
</dbReference>
<evidence type="ECO:0000256" key="8">
    <source>
        <dbReference type="ARBA" id="ARBA00023288"/>
    </source>
</evidence>
<evidence type="ECO:0000256" key="1">
    <source>
        <dbReference type="ARBA" id="ARBA00004498"/>
    </source>
</evidence>
<keyword evidence="4" id="KW-0964">Secreted</keyword>
<evidence type="ECO:0000256" key="7">
    <source>
        <dbReference type="ARBA" id="ARBA00023157"/>
    </source>
</evidence>
<dbReference type="FunFam" id="3.30.2460.20:FF:000001">
    <property type="entry name" value="Wnt homolog"/>
    <property type="match status" value="1"/>
</dbReference>
<dbReference type="OrthoDB" id="5945655at2759"/>
<dbReference type="STRING" id="947166.A0A1D1V900"/>
<dbReference type="GO" id="GO:0060070">
    <property type="term" value="P:canonical Wnt signaling pathway"/>
    <property type="evidence" value="ECO:0007669"/>
    <property type="project" value="TreeGrafter"/>
</dbReference>
<dbReference type="InterPro" id="IPR043158">
    <property type="entry name" value="Wnt_C"/>
</dbReference>
<keyword evidence="5" id="KW-0272">Extracellular matrix</keyword>
<dbReference type="InterPro" id="IPR009143">
    <property type="entry name" value="Wnt6"/>
</dbReference>
<dbReference type="PANTHER" id="PTHR12027">
    <property type="entry name" value="WNT RELATED"/>
    <property type="match status" value="1"/>
</dbReference>
<comment type="function">
    <text evidence="9">Ligand for members of the frizzled family of seven transmembrane receptors.</text>
</comment>
<organism evidence="10 11">
    <name type="scientific">Ramazzottius varieornatus</name>
    <name type="common">Water bear</name>
    <name type="synonym">Tardigrade</name>
    <dbReference type="NCBI Taxonomy" id="947166"/>
    <lineage>
        <taxon>Eukaryota</taxon>
        <taxon>Metazoa</taxon>
        <taxon>Ecdysozoa</taxon>
        <taxon>Tardigrada</taxon>
        <taxon>Eutardigrada</taxon>
        <taxon>Parachela</taxon>
        <taxon>Hypsibioidea</taxon>
        <taxon>Ramazzottiidae</taxon>
        <taxon>Ramazzottius</taxon>
    </lineage>
</organism>
<dbReference type="InterPro" id="IPR018161">
    <property type="entry name" value="Wnt_CS"/>
</dbReference>
<sequence length="444" mass="49711">MITIVRAAALLHLYLTTAVFLRSLFRPISPYHVKRTNKTKHAVSCWTDSPLIIPLDFEAFSSLGTFYRRIMDYASGISWNFRDIKAIFYISLLFVTRSAGVAFTSTTSWWLLGTTAIDQGFKAETSATDYKTFCKTQTYLVDKQKEICLTDKNILKTVAEGAAIGLDECQAQFAHNRWSCSTVDNHNSSSMLGTSLVINSREKAYIYAISAAGVAYSVTKACSQGEIPGCGCDKRLGKEAKSEDFEWGGCSDDVSFGEKFSRDFVDSKEIKRTAESLMNLHNNEAGRQHLQHNMQRACKCHGVSGACSIKVCWRKLPSFKTIGNSLTRKYDGAHQVKMNTRKGRLRPRTRHQKYPGKDDLVYLDTSPNYCENSPKYGIAGTSGRKCNQTSNGMDGCNLLCCGRGYKTLVKKEEKKCGCKFVWCCEIKCNICQGKRLWLTILLSS</sequence>
<dbReference type="Proteomes" id="UP000186922">
    <property type="component" value="Unassembled WGS sequence"/>
</dbReference>
<keyword evidence="8" id="KW-0449">Lipoprotein</keyword>
<dbReference type="GO" id="GO:0005615">
    <property type="term" value="C:extracellular space"/>
    <property type="evidence" value="ECO:0007669"/>
    <property type="project" value="TreeGrafter"/>
</dbReference>
<dbReference type="AlphaFoldDB" id="A0A1D1V900"/>
<dbReference type="GO" id="GO:0000902">
    <property type="term" value="P:cell morphogenesis"/>
    <property type="evidence" value="ECO:0007669"/>
    <property type="project" value="UniProtKB-ARBA"/>
</dbReference>
<comment type="caution">
    <text evidence="10">The sequence shown here is derived from an EMBL/GenBank/DDBJ whole genome shotgun (WGS) entry which is preliminary data.</text>
</comment>
<evidence type="ECO:0000256" key="3">
    <source>
        <dbReference type="ARBA" id="ARBA00022473"/>
    </source>
</evidence>
<evidence type="ECO:0000256" key="2">
    <source>
        <dbReference type="ARBA" id="ARBA00005683"/>
    </source>
</evidence>
<dbReference type="PROSITE" id="PS00246">
    <property type="entry name" value="WNT1"/>
    <property type="match status" value="1"/>
</dbReference>
<evidence type="ECO:0000313" key="11">
    <source>
        <dbReference type="Proteomes" id="UP000186922"/>
    </source>
</evidence>
<dbReference type="GO" id="GO:0030182">
    <property type="term" value="P:neuron differentiation"/>
    <property type="evidence" value="ECO:0007669"/>
    <property type="project" value="TreeGrafter"/>
</dbReference>
<keyword evidence="7" id="KW-1015">Disulfide bond</keyword>
<comment type="similarity">
    <text evidence="2 9">Belongs to the Wnt family.</text>
</comment>
<keyword evidence="3 9" id="KW-0217">Developmental protein</keyword>
<dbReference type="Gene3D" id="3.30.2460.20">
    <property type="match status" value="1"/>
</dbReference>
<evidence type="ECO:0000256" key="5">
    <source>
        <dbReference type="ARBA" id="ARBA00022530"/>
    </source>
</evidence>
<dbReference type="PRINTS" id="PR01349">
    <property type="entry name" value="WNTPROTEIN"/>
</dbReference>
<dbReference type="PANTHER" id="PTHR12027:SF99">
    <property type="entry name" value="PROTEIN WNT"/>
    <property type="match status" value="1"/>
</dbReference>
<keyword evidence="11" id="KW-1185">Reference proteome</keyword>
<dbReference type="InterPro" id="IPR005817">
    <property type="entry name" value="Wnt"/>
</dbReference>
<dbReference type="GO" id="GO:0045165">
    <property type="term" value="P:cell fate commitment"/>
    <property type="evidence" value="ECO:0007669"/>
    <property type="project" value="TreeGrafter"/>
</dbReference>
<name>A0A1D1V900_RAMVA</name>
<dbReference type="CDD" id="cd19338">
    <property type="entry name" value="Wnt_Wnt6"/>
    <property type="match status" value="1"/>
</dbReference>
<evidence type="ECO:0000256" key="4">
    <source>
        <dbReference type="ARBA" id="ARBA00022525"/>
    </source>
</evidence>
<reference evidence="10 11" key="1">
    <citation type="journal article" date="2016" name="Nat. Commun.">
        <title>Extremotolerant tardigrade genome and improved radiotolerance of human cultured cells by tardigrade-unique protein.</title>
        <authorList>
            <person name="Hashimoto T."/>
            <person name="Horikawa D.D."/>
            <person name="Saito Y."/>
            <person name="Kuwahara H."/>
            <person name="Kozuka-Hata H."/>
            <person name="Shin-I T."/>
            <person name="Minakuchi Y."/>
            <person name="Ohishi K."/>
            <person name="Motoyama A."/>
            <person name="Aizu T."/>
            <person name="Enomoto A."/>
            <person name="Kondo K."/>
            <person name="Tanaka S."/>
            <person name="Hara Y."/>
            <person name="Koshikawa S."/>
            <person name="Sagara H."/>
            <person name="Miura T."/>
            <person name="Yokobori S."/>
            <person name="Miyagawa K."/>
            <person name="Suzuki Y."/>
            <person name="Kubo T."/>
            <person name="Oyama M."/>
            <person name="Kohara Y."/>
            <person name="Fujiyama A."/>
            <person name="Arakawa K."/>
            <person name="Katayama T."/>
            <person name="Toyoda A."/>
            <person name="Kunieda T."/>
        </authorList>
    </citation>
    <scope>NUCLEOTIDE SEQUENCE [LARGE SCALE GENOMIC DNA]</scope>
    <source>
        <strain evidence="10 11">YOKOZUNA-1</strain>
    </source>
</reference>
<evidence type="ECO:0000256" key="6">
    <source>
        <dbReference type="ARBA" id="ARBA00022687"/>
    </source>
</evidence>
<evidence type="ECO:0000256" key="9">
    <source>
        <dbReference type="RuleBase" id="RU003500"/>
    </source>
</evidence>
<dbReference type="GO" id="GO:0005125">
    <property type="term" value="F:cytokine activity"/>
    <property type="evidence" value="ECO:0007669"/>
    <property type="project" value="TreeGrafter"/>
</dbReference>
<protein>
    <recommendedName>
        <fullName evidence="9">Protein Wnt</fullName>
    </recommendedName>
</protein>